<feature type="signal peptide" evidence="1">
    <location>
        <begin position="1"/>
        <end position="20"/>
    </location>
</feature>
<evidence type="ECO:0000313" key="2">
    <source>
        <dbReference type="EMBL" id="MFD0861986.1"/>
    </source>
</evidence>
<sequence>MMKHLFIWLIFCAPIMVVSAQDTIVLDGDKNGTSFSIDSPKGTPSLLLPKEEEAAPRSFRSDEDQKAIMRTNDLGFPEYKVDQKFKQKSNAQKDDYKGIYRRNQYLGDLRNNGEFVKILCRDHQFVDGDLIRIKVNDVVVQSQVYLIGDYKAIKVELQSGFNKIDFEALNEGQSSPNTAELRVLDDQGNIVSSNYWFLGTGFTASIVVIKE</sequence>
<proteinExistence type="predicted"/>
<dbReference type="EMBL" id="JBHTJH010000004">
    <property type="protein sequence ID" value="MFD0861986.1"/>
    <property type="molecule type" value="Genomic_DNA"/>
</dbReference>
<feature type="chain" id="PRO_5047304975" description="Secreted protein" evidence="1">
    <location>
        <begin position="21"/>
        <end position="211"/>
    </location>
</feature>
<evidence type="ECO:0000313" key="3">
    <source>
        <dbReference type="Proteomes" id="UP001596978"/>
    </source>
</evidence>
<protein>
    <recommendedName>
        <fullName evidence="4">Secreted protein</fullName>
    </recommendedName>
</protein>
<dbReference type="RefSeq" id="WP_386406041.1">
    <property type="nucleotide sequence ID" value="NZ_JBHTJH010000004.1"/>
</dbReference>
<accession>A0ABW3CW39</accession>
<organism evidence="2 3">
    <name type="scientific">Sungkyunkwania multivorans</name>
    <dbReference type="NCBI Taxonomy" id="1173618"/>
    <lineage>
        <taxon>Bacteria</taxon>
        <taxon>Pseudomonadati</taxon>
        <taxon>Bacteroidota</taxon>
        <taxon>Flavobacteriia</taxon>
        <taxon>Flavobacteriales</taxon>
        <taxon>Flavobacteriaceae</taxon>
        <taxon>Sungkyunkwania</taxon>
    </lineage>
</organism>
<dbReference type="Proteomes" id="UP001596978">
    <property type="component" value="Unassembled WGS sequence"/>
</dbReference>
<name>A0ABW3CW39_9FLAO</name>
<gene>
    <name evidence="2" type="ORF">ACFQ1M_07190</name>
</gene>
<keyword evidence="1" id="KW-0732">Signal</keyword>
<evidence type="ECO:0008006" key="4">
    <source>
        <dbReference type="Google" id="ProtNLM"/>
    </source>
</evidence>
<reference evidence="3" key="1">
    <citation type="journal article" date="2019" name="Int. J. Syst. Evol. Microbiol.">
        <title>The Global Catalogue of Microorganisms (GCM) 10K type strain sequencing project: providing services to taxonomists for standard genome sequencing and annotation.</title>
        <authorList>
            <consortium name="The Broad Institute Genomics Platform"/>
            <consortium name="The Broad Institute Genome Sequencing Center for Infectious Disease"/>
            <person name="Wu L."/>
            <person name="Ma J."/>
        </authorList>
    </citation>
    <scope>NUCLEOTIDE SEQUENCE [LARGE SCALE GENOMIC DNA]</scope>
    <source>
        <strain evidence="3">CCUG 62952</strain>
    </source>
</reference>
<evidence type="ECO:0000256" key="1">
    <source>
        <dbReference type="SAM" id="SignalP"/>
    </source>
</evidence>
<keyword evidence="3" id="KW-1185">Reference proteome</keyword>
<comment type="caution">
    <text evidence="2">The sequence shown here is derived from an EMBL/GenBank/DDBJ whole genome shotgun (WGS) entry which is preliminary data.</text>
</comment>